<dbReference type="Proteomes" id="UP000549394">
    <property type="component" value="Unassembled WGS sequence"/>
</dbReference>
<comment type="caution">
    <text evidence="4">The sequence shown here is derived from an EMBL/GenBank/DDBJ whole genome shotgun (WGS) entry which is preliminary data.</text>
</comment>
<comment type="subcellular location">
    <subcellularLocation>
        <location evidence="1">Cytoplasm</location>
    </subcellularLocation>
</comment>
<evidence type="ECO:0000313" key="4">
    <source>
        <dbReference type="EMBL" id="CAD5123338.1"/>
    </source>
</evidence>
<dbReference type="GO" id="GO:0005737">
    <property type="term" value="C:cytoplasm"/>
    <property type="evidence" value="ECO:0007669"/>
    <property type="project" value="UniProtKB-SubCell"/>
</dbReference>
<keyword evidence="5" id="KW-1185">Reference proteome</keyword>
<dbReference type="Pfam" id="PF03148">
    <property type="entry name" value="Tektin"/>
    <property type="match status" value="1"/>
</dbReference>
<dbReference type="PANTHER" id="PTHR35081:SF1">
    <property type="entry name" value="COILED-COIL DOMAIN-CONTAINING PROTEIN 105"/>
    <property type="match status" value="1"/>
</dbReference>
<dbReference type="PANTHER" id="PTHR35081">
    <property type="entry name" value="COILED-COIL DOMAIN-CONTAINING PROTEIN 105"/>
    <property type="match status" value="1"/>
</dbReference>
<evidence type="ECO:0000313" key="5">
    <source>
        <dbReference type="Proteomes" id="UP000549394"/>
    </source>
</evidence>
<evidence type="ECO:0000256" key="1">
    <source>
        <dbReference type="ARBA" id="ARBA00004496"/>
    </source>
</evidence>
<keyword evidence="2" id="KW-0963">Cytoplasm</keyword>
<name>A0A7I8W884_9ANNE</name>
<dbReference type="InterPro" id="IPR038949">
    <property type="entry name" value="TEKTL1"/>
</dbReference>
<evidence type="ECO:0000256" key="3">
    <source>
        <dbReference type="SAM" id="MobiDB-lite"/>
    </source>
</evidence>
<accession>A0A7I8W884</accession>
<sequence length="430" mass="48909">MARAVLPTPTKTFNGSGLATIGPQKWRTETVKAIKLSNSIAHKSNHAIECGKGQDPLPHLREILQEMSNEEASRYFREVRAVVNLIRHRFGELNEEIKNLYKAKEALERALFNKRKDLKMNEESIKLRDNRPKREKDKDGADDLLQAERMNLLNAKRMLETHLDLVQEQLLILDRVRQRVTAVLQERSRVLELVNNSLHLTVSAQGPRASAASMRMRGRRGDGAMSVPCINNWHVDALGPYTPEVEQALQELEDTKKRGANLREDGLELIRKTDNLVDQVQTAVNNGLTQKISESVTLKQQLELASGKNRYAKHKAQRWYDTTEHAWNLSRGPHYSSDLQVHEKLDRPIIKVFQRHPGQNMPEAQEIVKGGDGLLESMSATSRNIGLLKLAQLRIKGDISDKQAAIDVDSSIVRLRRRKANHRWPLGEAF</sequence>
<evidence type="ECO:0000256" key="2">
    <source>
        <dbReference type="ARBA" id="ARBA00022490"/>
    </source>
</evidence>
<dbReference type="GO" id="GO:0005929">
    <property type="term" value="C:cilium"/>
    <property type="evidence" value="ECO:0007669"/>
    <property type="project" value="UniProtKB-ARBA"/>
</dbReference>
<dbReference type="OrthoDB" id="9896158at2759"/>
<dbReference type="InterPro" id="IPR048256">
    <property type="entry name" value="Tektin-like"/>
</dbReference>
<reference evidence="4 5" key="1">
    <citation type="submission" date="2020-08" db="EMBL/GenBank/DDBJ databases">
        <authorList>
            <person name="Hejnol A."/>
        </authorList>
    </citation>
    <scope>NUCLEOTIDE SEQUENCE [LARGE SCALE GENOMIC DNA]</scope>
</reference>
<dbReference type="EMBL" id="CAJFCJ010000019">
    <property type="protein sequence ID" value="CAD5123338.1"/>
    <property type="molecule type" value="Genomic_DNA"/>
</dbReference>
<feature type="region of interest" description="Disordered" evidence="3">
    <location>
        <begin position="123"/>
        <end position="142"/>
    </location>
</feature>
<feature type="compositionally biased region" description="Basic and acidic residues" evidence="3">
    <location>
        <begin position="123"/>
        <end position="141"/>
    </location>
</feature>
<dbReference type="AlphaFoldDB" id="A0A7I8W884"/>
<organism evidence="4 5">
    <name type="scientific">Dimorphilus gyrociliatus</name>
    <dbReference type="NCBI Taxonomy" id="2664684"/>
    <lineage>
        <taxon>Eukaryota</taxon>
        <taxon>Metazoa</taxon>
        <taxon>Spiralia</taxon>
        <taxon>Lophotrochozoa</taxon>
        <taxon>Annelida</taxon>
        <taxon>Polychaeta</taxon>
        <taxon>Polychaeta incertae sedis</taxon>
        <taxon>Dinophilidae</taxon>
        <taxon>Dimorphilus</taxon>
    </lineage>
</organism>
<gene>
    <name evidence="4" type="ORF">DGYR_LOCUS11025</name>
</gene>
<proteinExistence type="predicted"/>
<protein>
    <submittedName>
        <fullName evidence="4">DgyrCDS11694</fullName>
    </submittedName>
</protein>